<dbReference type="NCBIfam" id="TIGR00638">
    <property type="entry name" value="Mop"/>
    <property type="match status" value="1"/>
</dbReference>
<dbReference type="EMBL" id="LRRD01000025">
    <property type="protein sequence ID" value="KXW58077.1"/>
    <property type="molecule type" value="Genomic_DNA"/>
</dbReference>
<comment type="similarity">
    <text evidence="1 5">Belongs to the ModE family.</text>
</comment>
<dbReference type="Pfam" id="PF00126">
    <property type="entry name" value="HTH_1"/>
    <property type="match status" value="1"/>
</dbReference>
<evidence type="ECO:0000313" key="9">
    <source>
        <dbReference type="EMBL" id="QWY77630.1"/>
    </source>
</evidence>
<dbReference type="Gene3D" id="1.10.10.10">
    <property type="entry name" value="Winged helix-like DNA-binding domain superfamily/Winged helix DNA-binding domain"/>
    <property type="match status" value="1"/>
</dbReference>
<dbReference type="InterPro" id="IPR016462">
    <property type="entry name" value="ModE"/>
</dbReference>
<proteinExistence type="inferred from homology"/>
<dbReference type="InterPro" id="IPR036388">
    <property type="entry name" value="WH-like_DNA-bd_sf"/>
</dbReference>
<dbReference type="AlphaFoldDB" id="A0A859ABM5"/>
<evidence type="ECO:0000256" key="4">
    <source>
        <dbReference type="ARBA" id="ARBA00022737"/>
    </source>
</evidence>
<dbReference type="PANTHER" id="PTHR30432:SF1">
    <property type="entry name" value="DNA-BINDING TRANSCRIPTIONAL DUAL REGULATOR MODE"/>
    <property type="match status" value="1"/>
</dbReference>
<dbReference type="InterPro" id="IPR008995">
    <property type="entry name" value="Mo/tungstate-bd_C_term_dom"/>
</dbReference>
<evidence type="ECO:0000313" key="10">
    <source>
        <dbReference type="Proteomes" id="UP000075653"/>
    </source>
</evidence>
<keyword evidence="3 5" id="KW-0500">Molybdenum</keyword>
<evidence type="ECO:0000256" key="2">
    <source>
        <dbReference type="ARBA" id="ARBA00022448"/>
    </source>
</evidence>
<gene>
    <name evidence="8" type="primary">mopA</name>
    <name evidence="8" type="ORF">FEMY_13720</name>
    <name evidence="9" type="ORF">JZL65_00635</name>
</gene>
<dbReference type="EMBL" id="CP071137">
    <property type="protein sequence ID" value="QWY77630.1"/>
    <property type="molecule type" value="Genomic_DNA"/>
</dbReference>
<evidence type="ECO:0000256" key="6">
    <source>
        <dbReference type="PIRSR" id="PIRSR005763-1"/>
    </source>
</evidence>
<feature type="region of interest" description="Required for dimer formation and molybdate binding" evidence="6">
    <location>
        <begin position="128"/>
        <end position="136"/>
    </location>
</feature>
<keyword evidence="10" id="KW-1185">Reference proteome</keyword>
<organism evidence="8 10">
    <name type="scientific">Ferrovum myxofaciens</name>
    <dbReference type="NCBI Taxonomy" id="416213"/>
    <lineage>
        <taxon>Bacteria</taxon>
        <taxon>Pseudomonadati</taxon>
        <taxon>Pseudomonadota</taxon>
        <taxon>Betaproteobacteria</taxon>
        <taxon>Ferrovales</taxon>
        <taxon>Ferrovaceae</taxon>
        <taxon>Ferrovum</taxon>
    </lineage>
</organism>
<dbReference type="GO" id="GO:0003700">
    <property type="term" value="F:DNA-binding transcription factor activity"/>
    <property type="evidence" value="ECO:0007669"/>
    <property type="project" value="InterPro"/>
</dbReference>
<evidence type="ECO:0000256" key="1">
    <source>
        <dbReference type="ARBA" id="ARBA00008110"/>
    </source>
</evidence>
<feature type="domain" description="Mop" evidence="7">
    <location>
        <begin position="127"/>
        <end position="193"/>
    </location>
</feature>
<protein>
    <submittedName>
        <fullName evidence="8">Molybdenum-pterin-binding protein MopA</fullName>
    </submittedName>
    <submittedName>
        <fullName evidence="9">TOBE domain-containing protein</fullName>
    </submittedName>
</protein>
<dbReference type="SUPFAM" id="SSF46785">
    <property type="entry name" value="Winged helix' DNA-binding domain"/>
    <property type="match status" value="1"/>
</dbReference>
<dbReference type="InterPro" id="IPR036390">
    <property type="entry name" value="WH_DNA-bd_sf"/>
</dbReference>
<evidence type="ECO:0000256" key="5">
    <source>
        <dbReference type="PIRNR" id="PIRNR005763"/>
    </source>
</evidence>
<accession>A0A859ABM5</accession>
<dbReference type="Proteomes" id="UP000075653">
    <property type="component" value="Unassembled WGS sequence"/>
</dbReference>
<dbReference type="RefSeq" id="WP_062188075.1">
    <property type="nucleotide sequence ID" value="NZ_CP053675.1"/>
</dbReference>
<dbReference type="SUPFAM" id="SSF50331">
    <property type="entry name" value="MOP-like"/>
    <property type="match status" value="2"/>
</dbReference>
<dbReference type="InterPro" id="IPR051815">
    <property type="entry name" value="Molybdate_resp_trans_reg"/>
</dbReference>
<evidence type="ECO:0000256" key="3">
    <source>
        <dbReference type="ARBA" id="ARBA00022505"/>
    </source>
</evidence>
<name>A0A859ABM5_9PROT</name>
<dbReference type="GeneID" id="301708355"/>
<keyword evidence="2 5" id="KW-0813">Transport</keyword>
<keyword evidence="4" id="KW-0677">Repeat</keyword>
<dbReference type="InterPro" id="IPR005116">
    <property type="entry name" value="Transp-assoc_OB_typ1"/>
</dbReference>
<dbReference type="Gene3D" id="2.40.50.100">
    <property type="match status" value="2"/>
</dbReference>
<dbReference type="PANTHER" id="PTHR30432">
    <property type="entry name" value="TRANSCRIPTIONAL REGULATOR MODE"/>
    <property type="match status" value="1"/>
</dbReference>
<reference evidence="9" key="2">
    <citation type="submission" date="2021-02" db="EMBL/GenBank/DDBJ databases">
        <title>Comparative genomics of Ferrovum myxofaciens strains, predominant extremophile bacteria forming large biofilm stalactites in acid mine ecosystems.</title>
        <authorList>
            <person name="Burkartova K."/>
            <person name="Ridl J."/>
            <person name="Pajer P."/>
            <person name="Falteisek L."/>
        </authorList>
    </citation>
    <scope>NUCLEOTIDE SEQUENCE</scope>
    <source>
        <strain evidence="9">MI1III</strain>
    </source>
</reference>
<dbReference type="Proteomes" id="UP000683551">
    <property type="component" value="Chromosome"/>
</dbReference>
<evidence type="ECO:0000313" key="8">
    <source>
        <dbReference type="EMBL" id="KXW58077.1"/>
    </source>
</evidence>
<dbReference type="GO" id="GO:0030151">
    <property type="term" value="F:molybdenum ion binding"/>
    <property type="evidence" value="ECO:0007669"/>
    <property type="project" value="UniProtKB-UniRule"/>
</dbReference>
<accession>A0A149VXY0</accession>
<dbReference type="InterPro" id="IPR000847">
    <property type="entry name" value="LysR_HTH_N"/>
</dbReference>
<evidence type="ECO:0000259" key="7">
    <source>
        <dbReference type="PROSITE" id="PS51866"/>
    </source>
</evidence>
<dbReference type="PROSITE" id="PS51866">
    <property type="entry name" value="MOP"/>
    <property type="match status" value="1"/>
</dbReference>
<dbReference type="InterPro" id="IPR004606">
    <property type="entry name" value="Mop_domain"/>
</dbReference>
<dbReference type="PATRIC" id="fig|1789004.3.peg.1390"/>
<dbReference type="Pfam" id="PF03459">
    <property type="entry name" value="TOBE"/>
    <property type="match status" value="1"/>
</dbReference>
<reference evidence="8 10" key="1">
    <citation type="submission" date="2016-01" db="EMBL/GenBank/DDBJ databases">
        <title>Genome sequence of the acidophilic iron oxidising Ferrovum strain Z-31.</title>
        <authorList>
            <person name="Poehlein A."/>
            <person name="Ullrich S.R."/>
            <person name="Schloemann M."/>
            <person name="Muehling M."/>
            <person name="Daniel R."/>
        </authorList>
    </citation>
    <scope>NUCLEOTIDE SEQUENCE [LARGE SCALE GENOMIC DNA]</scope>
    <source>
        <strain evidence="8 10">Z-31</strain>
    </source>
</reference>
<sequence>MENFSKLKAHLLLEKNGLSFLGDHRVMLLEAIATHGSITSAAKAIGMSYKAAWDTVDTMNNLSDHPLVRRSTGGRHGGGTALTEHGQWLVKIFREGEKKFQGVMEDLATDREGFNHLQNIYKRFSMRTSARNQFSGKIKKISRGSVNAEIKISLDDHNEIVSVITAESVELMELEIGVEVYALIKAPSILLTTEASTQFSAENRLCGVISRIQAGEVNAAISLVLPNEKTVTSIVTLETIGKLELVVGTLAQAVFTSSTVILARI</sequence>
<dbReference type="PIRSF" id="PIRSF005763">
    <property type="entry name" value="Txn_reg_ModE"/>
    <property type="match status" value="1"/>
</dbReference>
<dbReference type="GO" id="GO:0015689">
    <property type="term" value="P:molybdate ion transport"/>
    <property type="evidence" value="ECO:0007669"/>
    <property type="project" value="UniProtKB-UniRule"/>
</dbReference>